<keyword evidence="1" id="KW-0472">Membrane</keyword>
<name>A0A1G7E184_9BURK</name>
<dbReference type="AlphaFoldDB" id="A0A1G7E184"/>
<accession>A0A1G7E184</accession>
<keyword evidence="1" id="KW-0812">Transmembrane</keyword>
<evidence type="ECO:0000313" key="2">
    <source>
        <dbReference type="EMBL" id="SDE57392.1"/>
    </source>
</evidence>
<reference evidence="2 3" key="1">
    <citation type="submission" date="2016-10" db="EMBL/GenBank/DDBJ databases">
        <authorList>
            <person name="de Groot N.N."/>
        </authorList>
    </citation>
    <scope>NUCLEOTIDE SEQUENCE [LARGE SCALE GENOMIC DNA]</scope>
    <source>
        <strain evidence="2 3">DSM 16619</strain>
    </source>
</reference>
<gene>
    <name evidence="2" type="ORF">SAMN05192589_12140</name>
</gene>
<dbReference type="RefSeq" id="WP_092745867.1">
    <property type="nucleotide sequence ID" value="NZ_FMZC01000021.1"/>
</dbReference>
<proteinExistence type="predicted"/>
<protein>
    <submittedName>
        <fullName evidence="2">Uncharacterized protein</fullName>
    </submittedName>
</protein>
<evidence type="ECO:0000313" key="3">
    <source>
        <dbReference type="Proteomes" id="UP000198781"/>
    </source>
</evidence>
<dbReference type="EMBL" id="FMZC01000021">
    <property type="protein sequence ID" value="SDE57392.1"/>
    <property type="molecule type" value="Genomic_DNA"/>
</dbReference>
<dbReference type="OrthoDB" id="8809314at2"/>
<sequence>MPLPKTRAPTAWWKRLGCGLQLLLIFSLLIGAYTAWWWIDSSRTCETQDDYNLRGICLMRIQERAEQGDNAAQWAYGNYLMSQNKQQEAIAWHLKAMHGARSGLSLRGNMEAYCDRIPGFEARTVEAVMLRVVQNSPVAHLRLLQLYADPGCGALDLDKASAQIPLLTQCAHLSIDHYLGTAAEKHYRVMPSTKLAIRANMDLCEKELADPPPLGTTVREFMPVRREDLDALSRSLAALKP</sequence>
<dbReference type="STRING" id="187868.SAMN05192589_12140"/>
<organism evidence="2 3">
    <name type="scientific">Paracidovorax valerianellae</name>
    <dbReference type="NCBI Taxonomy" id="187868"/>
    <lineage>
        <taxon>Bacteria</taxon>
        <taxon>Pseudomonadati</taxon>
        <taxon>Pseudomonadota</taxon>
        <taxon>Betaproteobacteria</taxon>
        <taxon>Burkholderiales</taxon>
        <taxon>Comamonadaceae</taxon>
        <taxon>Paracidovorax</taxon>
    </lineage>
</organism>
<feature type="transmembrane region" description="Helical" evidence="1">
    <location>
        <begin position="20"/>
        <end position="39"/>
    </location>
</feature>
<keyword evidence="1" id="KW-1133">Transmembrane helix</keyword>
<evidence type="ECO:0000256" key="1">
    <source>
        <dbReference type="SAM" id="Phobius"/>
    </source>
</evidence>
<dbReference type="Proteomes" id="UP000198781">
    <property type="component" value="Unassembled WGS sequence"/>
</dbReference>
<keyword evidence="3" id="KW-1185">Reference proteome</keyword>